<reference evidence="1" key="1">
    <citation type="submission" date="2006-05" db="EMBL/GenBank/DDBJ databases">
        <title>Complete sequence of chromosome 2 of Burkholderia cenocepacia AU 1054.</title>
        <authorList>
            <consortium name="US DOE Joint Genome Institute"/>
            <person name="Copeland A."/>
            <person name="Lucas S."/>
            <person name="Lapidus A."/>
            <person name="Barry K."/>
            <person name="Detter J.C."/>
            <person name="Glavina del Rio T."/>
            <person name="Hammon N."/>
            <person name="Israni S."/>
            <person name="Dalin E."/>
            <person name="Tice H."/>
            <person name="Pitluck S."/>
            <person name="Chain P."/>
            <person name="Malfatti S."/>
            <person name="Shin M."/>
            <person name="Vergez L."/>
            <person name="Schmutz J."/>
            <person name="Larimer F."/>
            <person name="Land M."/>
            <person name="Hauser L."/>
            <person name="Kyrpides N."/>
            <person name="Lykidis A."/>
            <person name="LiPuma J.J."/>
            <person name="Konstantinidis K."/>
            <person name="Tiedje J.M."/>
            <person name="Richardson P."/>
        </authorList>
    </citation>
    <scope>NUCLEOTIDE SEQUENCE [LARGE SCALE GENOMIC DNA]</scope>
    <source>
        <strain evidence="1">AU 1054</strain>
    </source>
</reference>
<dbReference type="AlphaFoldDB" id="A0A0H2XYP4"/>
<accession>A0A0H2XYP4</accession>
<evidence type="ECO:0000313" key="1">
    <source>
        <dbReference type="EMBL" id="ABF79627.1"/>
    </source>
</evidence>
<name>A0A0H2XYP4_BURO1</name>
<gene>
    <name evidence="1" type="ordered locus">Bcen_4748</name>
</gene>
<dbReference type="EMBL" id="CP000379">
    <property type="protein sequence ID" value="ABF79627.1"/>
    <property type="molecule type" value="Genomic_DNA"/>
</dbReference>
<protein>
    <submittedName>
        <fullName evidence="1">Uncharacterized protein</fullName>
    </submittedName>
</protein>
<organism evidence="1">
    <name type="scientific">Burkholderia orbicola (strain AU 1054)</name>
    <dbReference type="NCBI Taxonomy" id="331271"/>
    <lineage>
        <taxon>Bacteria</taxon>
        <taxon>Pseudomonadati</taxon>
        <taxon>Pseudomonadota</taxon>
        <taxon>Betaproteobacteria</taxon>
        <taxon>Burkholderiales</taxon>
        <taxon>Burkholderiaceae</taxon>
        <taxon>Burkholderia</taxon>
        <taxon>Burkholderia cepacia complex</taxon>
        <taxon>Burkholderia orbicola</taxon>
    </lineage>
</organism>
<proteinExistence type="predicted"/>
<sequence>MLRRVVKDHSDIKNPAMMRRLDSVWYLKENGIIRARRALSAMSRRIFYFFGITRKPFLHWRNASKAFRSTGLFFQFYYRQSIKTMQQHAHVIR</sequence>
<dbReference type="HOGENOM" id="CLU_2394083_0_0_4"/>